<evidence type="ECO:0000256" key="1">
    <source>
        <dbReference type="ARBA" id="ARBA00022448"/>
    </source>
</evidence>
<evidence type="ECO:0000313" key="4">
    <source>
        <dbReference type="EMBL" id="OAH63130.1"/>
    </source>
</evidence>
<keyword evidence="5" id="KW-1185">Reference proteome</keyword>
<dbReference type="InterPro" id="IPR027417">
    <property type="entry name" value="P-loop_NTPase"/>
</dbReference>
<keyword evidence="3" id="KW-0067">ATP-binding</keyword>
<dbReference type="STRING" id="29332.AWH48_02055"/>
<sequence length="98" mass="11064">MAIARGISLQPSLLICDELTSSLDVSIQAQILNLLKELKSEINISYLFISHDIATVQYMCERIAVLKEGMLVDLFSSKDFFSENRHPYTEKLVEAALE</sequence>
<gene>
    <name evidence="4" type="ORF">AWH49_07265</name>
</gene>
<evidence type="ECO:0000256" key="2">
    <source>
        <dbReference type="ARBA" id="ARBA00022741"/>
    </source>
</evidence>
<dbReference type="GO" id="GO:0005524">
    <property type="term" value="F:ATP binding"/>
    <property type="evidence" value="ECO:0007669"/>
    <property type="project" value="UniProtKB-KW"/>
</dbReference>
<dbReference type="EMBL" id="LQWY01000003">
    <property type="protein sequence ID" value="OAH63130.1"/>
    <property type="molecule type" value="Genomic_DNA"/>
</dbReference>
<dbReference type="InterPro" id="IPR050319">
    <property type="entry name" value="ABC_transp_ATP-bind"/>
</dbReference>
<dbReference type="PANTHER" id="PTHR43776">
    <property type="entry name" value="TRANSPORT ATP-BINDING PROTEIN"/>
    <property type="match status" value="1"/>
</dbReference>
<evidence type="ECO:0000313" key="5">
    <source>
        <dbReference type="Proteomes" id="UP000076935"/>
    </source>
</evidence>
<keyword evidence="1" id="KW-0813">Transport</keyword>
<dbReference type="Gene3D" id="3.40.50.300">
    <property type="entry name" value="P-loop containing nucleotide triphosphate hydrolases"/>
    <property type="match status" value="1"/>
</dbReference>
<keyword evidence="2" id="KW-0547">Nucleotide-binding</keyword>
<name>A0A177LBE7_9BACI</name>
<reference evidence="4 5" key="1">
    <citation type="submission" date="2016-01" db="EMBL/GenBank/DDBJ databases">
        <title>Investigation of taxonomic status of Bacillus aminovorans.</title>
        <authorList>
            <person name="Verma A."/>
            <person name="Pal Y."/>
            <person name="Krishnamurthi S."/>
        </authorList>
    </citation>
    <scope>NUCLEOTIDE SEQUENCE [LARGE SCALE GENOMIC DNA]</scope>
    <source>
        <strain evidence="4 5">DSM 1314</strain>
    </source>
</reference>
<dbReference type="Proteomes" id="UP000076935">
    <property type="component" value="Unassembled WGS sequence"/>
</dbReference>
<organism evidence="4 5">
    <name type="scientific">Domibacillus aminovorans</name>
    <dbReference type="NCBI Taxonomy" id="29332"/>
    <lineage>
        <taxon>Bacteria</taxon>
        <taxon>Bacillati</taxon>
        <taxon>Bacillota</taxon>
        <taxon>Bacilli</taxon>
        <taxon>Bacillales</taxon>
        <taxon>Bacillaceae</taxon>
        <taxon>Domibacillus</taxon>
    </lineage>
</organism>
<dbReference type="AlphaFoldDB" id="A0A177LBE7"/>
<proteinExistence type="predicted"/>
<comment type="caution">
    <text evidence="4">The sequence shown here is derived from an EMBL/GenBank/DDBJ whole genome shotgun (WGS) entry which is preliminary data.</text>
</comment>
<evidence type="ECO:0000256" key="3">
    <source>
        <dbReference type="ARBA" id="ARBA00022840"/>
    </source>
</evidence>
<protein>
    <recommendedName>
        <fullName evidence="6">Oligopeptide/dipeptide ABC transporter C-terminal domain-containing protein</fullName>
    </recommendedName>
</protein>
<dbReference type="SUPFAM" id="SSF52540">
    <property type="entry name" value="P-loop containing nucleoside triphosphate hydrolases"/>
    <property type="match status" value="1"/>
</dbReference>
<evidence type="ECO:0008006" key="6">
    <source>
        <dbReference type="Google" id="ProtNLM"/>
    </source>
</evidence>
<accession>A0A177LBE7</accession>